<dbReference type="InterPro" id="IPR014710">
    <property type="entry name" value="RmlC-like_jellyroll"/>
</dbReference>
<evidence type="ECO:0000313" key="3">
    <source>
        <dbReference type="Proteomes" id="UP000239326"/>
    </source>
</evidence>
<dbReference type="AlphaFoldDB" id="A0A2S0N2C4"/>
<dbReference type="RefSeq" id="WP_106447269.1">
    <property type="nucleotide sequence ID" value="NZ_CP027669.1"/>
</dbReference>
<reference evidence="2 3" key="1">
    <citation type="submission" date="2018-03" db="EMBL/GenBank/DDBJ databases">
        <title>Genome sequencing of Simplicispira sp.</title>
        <authorList>
            <person name="Kim S.-J."/>
            <person name="Heo J."/>
            <person name="Kwon S.-W."/>
        </authorList>
    </citation>
    <scope>NUCLEOTIDE SEQUENCE [LARGE SCALE GENOMIC DNA]</scope>
    <source>
        <strain evidence="2 3">SC1-8</strain>
    </source>
</reference>
<dbReference type="OrthoDB" id="9798104at2"/>
<dbReference type="Pfam" id="PF00027">
    <property type="entry name" value="cNMP_binding"/>
    <property type="match status" value="1"/>
</dbReference>
<sequence>MTAGSSCLACQPATLQTLVQSQPALAALWQALPRRSFDAGAVLLRQADASDRCWLLESGLVRFYYLSEAGVERNRSFHLAGSWVAGAMPPLSLPSPCTIEAVETTRVVELPYAALHDWQRQFPQTQTLLDDALGYLFTQQSRREAQLLTLSPEERYQRFLQTDGELAARLPMHQVASYLGISHVSLSRMRARLGMTPTRRG</sequence>
<dbReference type="InterPro" id="IPR018490">
    <property type="entry name" value="cNMP-bd_dom_sf"/>
</dbReference>
<name>A0A2S0N2C4_9BURK</name>
<dbReference type="Gene3D" id="2.60.120.10">
    <property type="entry name" value="Jelly Rolls"/>
    <property type="match status" value="1"/>
</dbReference>
<feature type="domain" description="Cyclic nucleotide-binding" evidence="1">
    <location>
        <begin position="34"/>
        <end position="117"/>
    </location>
</feature>
<protein>
    <recommendedName>
        <fullName evidence="1">Cyclic nucleotide-binding domain-containing protein</fullName>
    </recommendedName>
</protein>
<keyword evidence="3" id="KW-1185">Reference proteome</keyword>
<dbReference type="InterPro" id="IPR000595">
    <property type="entry name" value="cNMP-bd_dom"/>
</dbReference>
<dbReference type="CDD" id="cd00038">
    <property type="entry name" value="CAP_ED"/>
    <property type="match status" value="1"/>
</dbReference>
<dbReference type="KEGG" id="simp:C6571_14200"/>
<dbReference type="EMBL" id="CP027669">
    <property type="protein sequence ID" value="AVO42292.1"/>
    <property type="molecule type" value="Genomic_DNA"/>
</dbReference>
<proteinExistence type="predicted"/>
<evidence type="ECO:0000259" key="1">
    <source>
        <dbReference type="Pfam" id="PF00027"/>
    </source>
</evidence>
<dbReference type="SUPFAM" id="SSF51206">
    <property type="entry name" value="cAMP-binding domain-like"/>
    <property type="match status" value="1"/>
</dbReference>
<dbReference type="Proteomes" id="UP000239326">
    <property type="component" value="Chromosome"/>
</dbReference>
<gene>
    <name evidence="2" type="ORF">C6571_14200</name>
</gene>
<organism evidence="2 3">
    <name type="scientific">Simplicispira suum</name>
    <dbReference type="NCBI Taxonomy" id="2109915"/>
    <lineage>
        <taxon>Bacteria</taxon>
        <taxon>Pseudomonadati</taxon>
        <taxon>Pseudomonadota</taxon>
        <taxon>Betaproteobacteria</taxon>
        <taxon>Burkholderiales</taxon>
        <taxon>Comamonadaceae</taxon>
        <taxon>Simplicispira</taxon>
    </lineage>
</organism>
<evidence type="ECO:0000313" key="2">
    <source>
        <dbReference type="EMBL" id="AVO42292.1"/>
    </source>
</evidence>
<accession>A0A2S0N2C4</accession>